<dbReference type="Proteomes" id="UP000268313">
    <property type="component" value="Unassembled WGS sequence"/>
</dbReference>
<organism evidence="2 3">
    <name type="scientific">Corallococcus carmarthensis</name>
    <dbReference type="NCBI Taxonomy" id="2316728"/>
    <lineage>
        <taxon>Bacteria</taxon>
        <taxon>Pseudomonadati</taxon>
        <taxon>Myxococcota</taxon>
        <taxon>Myxococcia</taxon>
        <taxon>Myxococcales</taxon>
        <taxon>Cystobacterineae</taxon>
        <taxon>Myxococcaceae</taxon>
        <taxon>Corallococcus</taxon>
    </lineage>
</organism>
<accession>A0A3A8JJD4</accession>
<dbReference type="OrthoDB" id="9769602at2"/>
<proteinExistence type="predicted"/>
<keyword evidence="2" id="KW-0808">Transferase</keyword>
<name>A0A3A8JJD4_9BACT</name>
<dbReference type="InterPro" id="IPR029063">
    <property type="entry name" value="SAM-dependent_MTases_sf"/>
</dbReference>
<reference evidence="3" key="1">
    <citation type="submission" date="2018-09" db="EMBL/GenBank/DDBJ databases">
        <authorList>
            <person name="Livingstone P.G."/>
            <person name="Whitworth D.E."/>
        </authorList>
    </citation>
    <scope>NUCLEOTIDE SEQUENCE [LARGE SCALE GENOMIC DNA]</scope>
    <source>
        <strain evidence="3">CA043D</strain>
    </source>
</reference>
<dbReference type="SUPFAM" id="SSF53335">
    <property type="entry name" value="S-adenosyl-L-methionine-dependent methyltransferases"/>
    <property type="match status" value="1"/>
</dbReference>
<sequence>MRTYHEALAVRGLARQGPGHRVYCHTGLVDRLPSPGTPGPELREHLRGSQEALLAELARAMGSFPDGGDVLDVGSVLGGSALYWAQEHHARVTAMVTVPTHLEQVRRFVQEAGMGTRVQPRLCTGEPPRGREFHDAVIAVENTCALPRAEWLRGMHARLKPGGLLAIADCFWVRPNAVPPSGDAWRKHLGSVSEFLADAREAGLELEAHDDVSSRAVGFWTLSSELLVHEHLERAPTDARSLRAALNAVRAESRREHLWLQQGLLDGGLEYALLVLRREP</sequence>
<dbReference type="AlphaFoldDB" id="A0A3A8JJD4"/>
<dbReference type="Gene3D" id="3.40.50.150">
    <property type="entry name" value="Vaccinia Virus protein VP39"/>
    <property type="match status" value="1"/>
</dbReference>
<gene>
    <name evidence="2" type="ORF">D7X32_40165</name>
</gene>
<evidence type="ECO:0000259" key="1">
    <source>
        <dbReference type="Pfam" id="PF13649"/>
    </source>
</evidence>
<dbReference type="EMBL" id="RAWE01000285">
    <property type="protein sequence ID" value="RKG95078.1"/>
    <property type="molecule type" value="Genomic_DNA"/>
</dbReference>
<evidence type="ECO:0000313" key="2">
    <source>
        <dbReference type="EMBL" id="RKG95078.1"/>
    </source>
</evidence>
<dbReference type="Pfam" id="PF13649">
    <property type="entry name" value="Methyltransf_25"/>
    <property type="match status" value="1"/>
</dbReference>
<keyword evidence="3" id="KW-1185">Reference proteome</keyword>
<comment type="caution">
    <text evidence="2">The sequence shown here is derived from an EMBL/GenBank/DDBJ whole genome shotgun (WGS) entry which is preliminary data.</text>
</comment>
<protein>
    <submittedName>
        <fullName evidence="2">Class I SAM-dependent methyltransferase</fullName>
    </submittedName>
</protein>
<feature type="domain" description="Methyltransferase" evidence="1">
    <location>
        <begin position="70"/>
        <end position="163"/>
    </location>
</feature>
<evidence type="ECO:0000313" key="3">
    <source>
        <dbReference type="Proteomes" id="UP000268313"/>
    </source>
</evidence>
<dbReference type="GO" id="GO:0032259">
    <property type="term" value="P:methylation"/>
    <property type="evidence" value="ECO:0007669"/>
    <property type="project" value="UniProtKB-KW"/>
</dbReference>
<dbReference type="InterPro" id="IPR041698">
    <property type="entry name" value="Methyltransf_25"/>
</dbReference>
<dbReference type="CDD" id="cd02440">
    <property type="entry name" value="AdoMet_MTases"/>
    <property type="match status" value="1"/>
</dbReference>
<keyword evidence="2" id="KW-0489">Methyltransferase</keyword>
<dbReference type="GO" id="GO:0008757">
    <property type="term" value="F:S-adenosylmethionine-dependent methyltransferase activity"/>
    <property type="evidence" value="ECO:0007669"/>
    <property type="project" value="InterPro"/>
</dbReference>